<name>A0ABD7R942_BACCE</name>
<dbReference type="RefSeq" id="WP_075676555.1">
    <property type="nucleotide sequence ID" value="NZ_VDDR01000020.1"/>
</dbReference>
<protein>
    <recommendedName>
        <fullName evidence="3">ApeA N-terminal domain-containing protein</fullName>
    </recommendedName>
</protein>
<comment type="caution">
    <text evidence="1">The sequence shown here is derived from an EMBL/GenBank/DDBJ whole genome shotgun (WGS) entry which is preliminary data.</text>
</comment>
<dbReference type="AlphaFoldDB" id="A0ABD7R942"/>
<dbReference type="Proteomes" id="UP000309400">
    <property type="component" value="Unassembled WGS sequence"/>
</dbReference>
<organism evidence="1 2">
    <name type="scientific">Bacillus cereus</name>
    <dbReference type="NCBI Taxonomy" id="1396"/>
    <lineage>
        <taxon>Bacteria</taxon>
        <taxon>Bacillati</taxon>
        <taxon>Bacillota</taxon>
        <taxon>Bacilli</taxon>
        <taxon>Bacillales</taxon>
        <taxon>Bacillaceae</taxon>
        <taxon>Bacillus</taxon>
        <taxon>Bacillus cereus group</taxon>
    </lineage>
</organism>
<accession>A0ABD7R942</accession>
<proteinExistence type="predicted"/>
<evidence type="ECO:0000313" key="2">
    <source>
        <dbReference type="Proteomes" id="UP000309400"/>
    </source>
</evidence>
<reference evidence="1 2" key="1">
    <citation type="submission" date="2019-06" db="EMBL/GenBank/DDBJ databases">
        <title>Biocontrol Bacillus strains from Vietnam.</title>
        <authorList>
            <person name="Borriss R."/>
            <person name="Lasch P."/>
            <person name="Thanh Tam L.T."/>
        </authorList>
    </citation>
    <scope>NUCLEOTIDE SEQUENCE [LARGE SCALE GENOMIC DNA]</scope>
    <source>
        <strain evidence="1 2">A8</strain>
    </source>
</reference>
<evidence type="ECO:0008006" key="3">
    <source>
        <dbReference type="Google" id="ProtNLM"/>
    </source>
</evidence>
<evidence type="ECO:0000313" key="1">
    <source>
        <dbReference type="EMBL" id="TNB92555.1"/>
    </source>
</evidence>
<gene>
    <name evidence="1" type="ORF">FHG65_26410</name>
</gene>
<dbReference type="EMBL" id="VDDR01000020">
    <property type="protein sequence ID" value="TNB92555.1"/>
    <property type="molecule type" value="Genomic_DNA"/>
</dbReference>
<sequence>MSEGFSGTGKFEFDGIESLEGGFHINLDVNKPWDKTNLINGAFNGILPREIANEECLYPWNFNGITIDGKVISGHQLSVVNIKERPMSRVYLCKFDFTQLTIGESQESEYIEFWIPNFVIGFAETSEHSPGRMLRDKTYLNLNFKQEAFSLEFTGVQDIVINYNEALRREDNFISVKVIVKKETGLLSYETAVELMDTLLDLYSIAYGCRLKWTNAIGYIGQHEVFHHIRKVPPATLRPFRQLIDVVFHNKLTHFIETCFPVYSTFSNDTRLALRKLTDGIHLSASMPIFPMPFIITGSTIEEFVKNELGDVDVNYITRADRRRTYSYFKDLMEEHINPLLSEEDSAELMNNQILPNQWKVLFQRNLRARIIKLLQEYNLEFNGEHLKNFVNKRNSAAHGGYEFSPSDYIVWSKMVALLEQVLLKKLQYEGEYIDYSTNPPAPKTLSVNES</sequence>